<evidence type="ECO:0000256" key="2">
    <source>
        <dbReference type="ARBA" id="ARBA00023315"/>
    </source>
</evidence>
<feature type="domain" description="N-acetyltransferase" evidence="3">
    <location>
        <begin position="3"/>
        <end position="145"/>
    </location>
</feature>
<sequence>MTTTVRVARTYDAAAIADLCGELGYPSTRQQVVCRLAAIEAAGQGSVLVAEDASGTLVGWLHVGQATSLTSAVEGEILGLVVREGVRGGGIGVGLVEAAERWALAHGCARMRVRSRVERERAHRFYERADYALRKTQVVFDKTLA</sequence>
<dbReference type="Proteomes" id="UP000550401">
    <property type="component" value="Unassembled WGS sequence"/>
</dbReference>
<dbReference type="PANTHER" id="PTHR43877:SF2">
    <property type="entry name" value="AMINOALKYLPHOSPHONATE N-ACETYLTRANSFERASE-RELATED"/>
    <property type="match status" value="1"/>
</dbReference>
<proteinExistence type="predicted"/>
<evidence type="ECO:0000313" key="4">
    <source>
        <dbReference type="EMBL" id="MBA8889218.1"/>
    </source>
</evidence>
<dbReference type="SUPFAM" id="SSF55729">
    <property type="entry name" value="Acyl-CoA N-acyltransferases (Nat)"/>
    <property type="match status" value="1"/>
</dbReference>
<reference evidence="4 5" key="1">
    <citation type="submission" date="2020-07" db="EMBL/GenBank/DDBJ databases">
        <title>Genomic Encyclopedia of Type Strains, Phase IV (KMG-V): Genome sequencing to study the core and pangenomes of soil and plant-associated prokaryotes.</title>
        <authorList>
            <person name="Whitman W."/>
        </authorList>
    </citation>
    <scope>NUCLEOTIDE SEQUENCE [LARGE SCALE GENOMIC DNA]</scope>
    <source>
        <strain evidence="4 5">RH2WT43</strain>
    </source>
</reference>
<gene>
    <name evidence="4" type="ORF">FHW12_003461</name>
</gene>
<keyword evidence="2" id="KW-0012">Acyltransferase</keyword>
<dbReference type="PROSITE" id="PS51186">
    <property type="entry name" value="GNAT"/>
    <property type="match status" value="1"/>
</dbReference>
<evidence type="ECO:0000313" key="5">
    <source>
        <dbReference type="Proteomes" id="UP000550401"/>
    </source>
</evidence>
<name>A0A839F6Q3_9GAMM</name>
<dbReference type="InterPro" id="IPR016181">
    <property type="entry name" value="Acyl_CoA_acyltransferase"/>
</dbReference>
<organism evidence="4 5">
    <name type="scientific">Dokdonella fugitiva</name>
    <dbReference type="NCBI Taxonomy" id="328517"/>
    <lineage>
        <taxon>Bacteria</taxon>
        <taxon>Pseudomonadati</taxon>
        <taxon>Pseudomonadota</taxon>
        <taxon>Gammaproteobacteria</taxon>
        <taxon>Lysobacterales</taxon>
        <taxon>Rhodanobacteraceae</taxon>
        <taxon>Dokdonella</taxon>
    </lineage>
</organism>
<dbReference type="RefSeq" id="WP_182532265.1">
    <property type="nucleotide sequence ID" value="NZ_JACGXL010000006.1"/>
</dbReference>
<dbReference type="Gene3D" id="3.40.630.30">
    <property type="match status" value="1"/>
</dbReference>
<accession>A0A839F6Q3</accession>
<dbReference type="GO" id="GO:0016747">
    <property type="term" value="F:acyltransferase activity, transferring groups other than amino-acyl groups"/>
    <property type="evidence" value="ECO:0007669"/>
    <property type="project" value="InterPro"/>
</dbReference>
<evidence type="ECO:0000256" key="1">
    <source>
        <dbReference type="ARBA" id="ARBA00022679"/>
    </source>
</evidence>
<dbReference type="InterPro" id="IPR000182">
    <property type="entry name" value="GNAT_dom"/>
</dbReference>
<dbReference type="AlphaFoldDB" id="A0A839F6Q3"/>
<dbReference type="InterPro" id="IPR050832">
    <property type="entry name" value="Bact_Acetyltransf"/>
</dbReference>
<dbReference type="EMBL" id="JACGXL010000006">
    <property type="protein sequence ID" value="MBA8889218.1"/>
    <property type="molecule type" value="Genomic_DNA"/>
</dbReference>
<dbReference type="PANTHER" id="PTHR43877">
    <property type="entry name" value="AMINOALKYLPHOSPHONATE N-ACETYLTRANSFERASE-RELATED-RELATED"/>
    <property type="match status" value="1"/>
</dbReference>
<evidence type="ECO:0000259" key="3">
    <source>
        <dbReference type="PROSITE" id="PS51186"/>
    </source>
</evidence>
<keyword evidence="1 4" id="KW-0808">Transferase</keyword>
<comment type="caution">
    <text evidence="4">The sequence shown here is derived from an EMBL/GenBank/DDBJ whole genome shotgun (WGS) entry which is preliminary data.</text>
</comment>
<protein>
    <submittedName>
        <fullName evidence="4">GNAT superfamily N-acetyltransferase</fullName>
    </submittedName>
</protein>
<keyword evidence="5" id="KW-1185">Reference proteome</keyword>
<dbReference type="Pfam" id="PF00583">
    <property type="entry name" value="Acetyltransf_1"/>
    <property type="match status" value="1"/>
</dbReference>